<evidence type="ECO:0000256" key="1">
    <source>
        <dbReference type="SAM" id="MobiDB-lite"/>
    </source>
</evidence>
<feature type="compositionally biased region" description="Basic and acidic residues" evidence="1">
    <location>
        <begin position="519"/>
        <end position="529"/>
    </location>
</feature>
<feature type="region of interest" description="Disordered" evidence="1">
    <location>
        <begin position="108"/>
        <end position="163"/>
    </location>
</feature>
<accession>A0A4Y7RM03</accession>
<keyword evidence="3" id="KW-1185">Reference proteome</keyword>
<dbReference type="Proteomes" id="UP000298030">
    <property type="component" value="Unassembled WGS sequence"/>
</dbReference>
<sequence>MIQQVHNLILQSDECAVDAGLAERHLSRLHGAAALFLKAPVQVQLISRANEVGGLQHFVLGREVQGLVDQLQDDQQGVKEKGSPSPIGDFQRLTGGLAHKRRLHVFSRETTLTNPRLHGPSSPDGDMDSDEESTRGQESSLDVSLAKRKTFPQESSSEGPLVKKSKPFCKRPVFYAPNQKNLALWVKSVAPGRLWPNVRQQSALLPAGETTGREFSTAPWPFVGPSPPFPEYLWRDLWPRTPGGFTVPSVPPPRRETSSQVPSVAPWLIRAAPPTPDSQVQTPGPVSSTVNRQSTDRPPPPPSSQDASAAPWLIRAAPPTVAPPGLKITPGSQVQNPGPMSSIVNRQSIDLPPHHATSCADNLSGGSLQPDTRSLAVLHPRSPLPSTSGGAAAHSPHLPSSHRGDMQRLRLIIAEAGRANVALQPYGPGSGSGNKACTCCASLPMNQGGSQAGHAARARAAPFPAAAKSLEGDLALPSYARYPAFHPGEGRLCETPPPACDPRIVGGFVRTSPPWFRGAFHERQNRTERSPPISSLRPQWSEEDPWRFVNEENGLHSRAEPLKWHELNHAPPQRMCRR</sequence>
<feature type="region of interest" description="Disordered" evidence="1">
    <location>
        <begin position="519"/>
        <end position="539"/>
    </location>
</feature>
<evidence type="ECO:0000313" key="2">
    <source>
        <dbReference type="EMBL" id="TEB09712.1"/>
    </source>
</evidence>
<comment type="caution">
    <text evidence="2">The sequence shown here is derived from an EMBL/GenBank/DDBJ whole genome shotgun (WGS) entry which is preliminary data.</text>
</comment>
<dbReference type="AlphaFoldDB" id="A0A4Y7RM03"/>
<dbReference type="EMBL" id="QPFP01000493">
    <property type="protein sequence ID" value="TEB09712.1"/>
    <property type="molecule type" value="Genomic_DNA"/>
</dbReference>
<proteinExistence type="predicted"/>
<reference evidence="2 3" key="1">
    <citation type="journal article" date="2019" name="Nat. Ecol. Evol.">
        <title>Megaphylogeny resolves global patterns of mushroom evolution.</title>
        <authorList>
            <person name="Varga T."/>
            <person name="Krizsan K."/>
            <person name="Foldi C."/>
            <person name="Dima B."/>
            <person name="Sanchez-Garcia M."/>
            <person name="Sanchez-Ramirez S."/>
            <person name="Szollosi G.J."/>
            <person name="Szarkandi J.G."/>
            <person name="Papp V."/>
            <person name="Albert L."/>
            <person name="Andreopoulos W."/>
            <person name="Angelini C."/>
            <person name="Antonin V."/>
            <person name="Barry K.W."/>
            <person name="Bougher N.L."/>
            <person name="Buchanan P."/>
            <person name="Buyck B."/>
            <person name="Bense V."/>
            <person name="Catcheside P."/>
            <person name="Chovatia M."/>
            <person name="Cooper J."/>
            <person name="Damon W."/>
            <person name="Desjardin D."/>
            <person name="Finy P."/>
            <person name="Geml J."/>
            <person name="Haridas S."/>
            <person name="Hughes K."/>
            <person name="Justo A."/>
            <person name="Karasinski D."/>
            <person name="Kautmanova I."/>
            <person name="Kiss B."/>
            <person name="Kocsube S."/>
            <person name="Kotiranta H."/>
            <person name="LaButti K.M."/>
            <person name="Lechner B.E."/>
            <person name="Liimatainen K."/>
            <person name="Lipzen A."/>
            <person name="Lukacs Z."/>
            <person name="Mihaltcheva S."/>
            <person name="Morgado L.N."/>
            <person name="Niskanen T."/>
            <person name="Noordeloos M.E."/>
            <person name="Ohm R.A."/>
            <person name="Ortiz-Santana B."/>
            <person name="Ovrebo C."/>
            <person name="Racz N."/>
            <person name="Riley R."/>
            <person name="Savchenko A."/>
            <person name="Shiryaev A."/>
            <person name="Soop K."/>
            <person name="Spirin V."/>
            <person name="Szebenyi C."/>
            <person name="Tomsovsky M."/>
            <person name="Tulloss R.E."/>
            <person name="Uehling J."/>
            <person name="Grigoriev I.V."/>
            <person name="Vagvolgyi C."/>
            <person name="Papp T."/>
            <person name="Martin F.M."/>
            <person name="Miettinen O."/>
            <person name="Hibbett D.S."/>
            <person name="Nagy L.G."/>
        </authorList>
    </citation>
    <scope>NUCLEOTIDE SEQUENCE [LARGE SCALE GENOMIC DNA]</scope>
    <source>
        <strain evidence="2 3">FP101781</strain>
    </source>
</reference>
<gene>
    <name evidence="2" type="ORF">FA13DRAFT_1722431</name>
</gene>
<organism evidence="2 3">
    <name type="scientific">Coprinellus micaceus</name>
    <name type="common">Glistening ink-cap mushroom</name>
    <name type="synonym">Coprinus micaceus</name>
    <dbReference type="NCBI Taxonomy" id="71717"/>
    <lineage>
        <taxon>Eukaryota</taxon>
        <taxon>Fungi</taxon>
        <taxon>Dikarya</taxon>
        <taxon>Basidiomycota</taxon>
        <taxon>Agaricomycotina</taxon>
        <taxon>Agaricomycetes</taxon>
        <taxon>Agaricomycetidae</taxon>
        <taxon>Agaricales</taxon>
        <taxon>Agaricineae</taxon>
        <taxon>Psathyrellaceae</taxon>
        <taxon>Coprinellus</taxon>
    </lineage>
</organism>
<feature type="region of interest" description="Disordered" evidence="1">
    <location>
        <begin position="270"/>
        <end position="404"/>
    </location>
</feature>
<evidence type="ECO:0000313" key="3">
    <source>
        <dbReference type="Proteomes" id="UP000298030"/>
    </source>
</evidence>
<feature type="compositionally biased region" description="Polar residues" evidence="1">
    <location>
        <begin position="277"/>
        <end position="293"/>
    </location>
</feature>
<feature type="compositionally biased region" description="Polar residues" evidence="1">
    <location>
        <begin position="359"/>
        <end position="372"/>
    </location>
</feature>
<feature type="compositionally biased region" description="Polar residues" evidence="1">
    <location>
        <begin position="330"/>
        <end position="348"/>
    </location>
</feature>
<name>A0A4Y7RM03_COPMI</name>
<protein>
    <submittedName>
        <fullName evidence="2">Uncharacterized protein</fullName>
    </submittedName>
</protein>